<evidence type="ECO:0000256" key="7">
    <source>
        <dbReference type="ARBA" id="ARBA00043159"/>
    </source>
</evidence>
<dbReference type="Proteomes" id="UP000887013">
    <property type="component" value="Unassembled WGS sequence"/>
</dbReference>
<accession>A0A8X6NPP4</accession>
<gene>
    <name evidence="9" type="primary">Slc66a2</name>
    <name evidence="9" type="ORF">NPIL_433011</name>
</gene>
<evidence type="ECO:0000256" key="4">
    <source>
        <dbReference type="ARBA" id="ARBA00022989"/>
    </source>
</evidence>
<keyword evidence="5 8" id="KW-0472">Membrane</keyword>
<keyword evidence="10" id="KW-1185">Reference proteome</keyword>
<evidence type="ECO:0000256" key="1">
    <source>
        <dbReference type="ARBA" id="ARBA00004141"/>
    </source>
</evidence>
<dbReference type="InterPro" id="IPR052241">
    <property type="entry name" value="SLC66/Scramblase_ANY1"/>
</dbReference>
<reference evidence="9" key="1">
    <citation type="submission" date="2020-08" db="EMBL/GenBank/DDBJ databases">
        <title>Multicomponent nature underlies the extraordinary mechanical properties of spider dragline silk.</title>
        <authorList>
            <person name="Kono N."/>
            <person name="Nakamura H."/>
            <person name="Mori M."/>
            <person name="Yoshida Y."/>
            <person name="Ohtoshi R."/>
            <person name="Malay A.D."/>
            <person name="Moran D.A.P."/>
            <person name="Tomita M."/>
            <person name="Numata K."/>
            <person name="Arakawa K."/>
        </authorList>
    </citation>
    <scope>NUCLEOTIDE SEQUENCE</scope>
</reference>
<feature type="transmembrane region" description="Helical" evidence="8">
    <location>
        <begin position="241"/>
        <end position="263"/>
    </location>
</feature>
<dbReference type="FunFam" id="1.20.1280.290:FF:000005">
    <property type="entry name" value="PQ-loop repeat-containing protein 1"/>
    <property type="match status" value="1"/>
</dbReference>
<keyword evidence="2 8" id="KW-0812">Transmembrane</keyword>
<evidence type="ECO:0000256" key="6">
    <source>
        <dbReference type="ARBA" id="ARBA00040648"/>
    </source>
</evidence>
<evidence type="ECO:0000256" key="5">
    <source>
        <dbReference type="ARBA" id="ARBA00023136"/>
    </source>
</evidence>
<feature type="transmembrane region" description="Helical" evidence="8">
    <location>
        <begin position="181"/>
        <end position="199"/>
    </location>
</feature>
<feature type="transmembrane region" description="Helical" evidence="8">
    <location>
        <begin position="155"/>
        <end position="175"/>
    </location>
</feature>
<evidence type="ECO:0000256" key="8">
    <source>
        <dbReference type="SAM" id="Phobius"/>
    </source>
</evidence>
<dbReference type="PANTHER" id="PTHR14856">
    <property type="entry name" value="PQ-LOOP REPEAT-CONTAINING PROTEIN 1-LIKE PROTEIN"/>
    <property type="match status" value="1"/>
</dbReference>
<dbReference type="GO" id="GO:0045332">
    <property type="term" value="P:phospholipid translocation"/>
    <property type="evidence" value="ECO:0007669"/>
    <property type="project" value="TreeGrafter"/>
</dbReference>
<comment type="subcellular location">
    <subcellularLocation>
        <location evidence="1">Membrane</location>
        <topology evidence="1">Multi-pass membrane protein</topology>
    </subcellularLocation>
</comment>
<dbReference type="SMART" id="SM00679">
    <property type="entry name" value="CTNS"/>
    <property type="match status" value="2"/>
</dbReference>
<dbReference type="GO" id="GO:0005802">
    <property type="term" value="C:trans-Golgi network"/>
    <property type="evidence" value="ECO:0007669"/>
    <property type="project" value="TreeGrafter"/>
</dbReference>
<dbReference type="GO" id="GO:0005829">
    <property type="term" value="C:cytosol"/>
    <property type="evidence" value="ECO:0007669"/>
    <property type="project" value="GOC"/>
</dbReference>
<dbReference type="InterPro" id="IPR006603">
    <property type="entry name" value="PQ-loop_rpt"/>
</dbReference>
<feature type="transmembrane region" description="Helical" evidence="8">
    <location>
        <begin position="20"/>
        <end position="39"/>
    </location>
</feature>
<dbReference type="OrthoDB" id="292213at2759"/>
<keyword evidence="3" id="KW-0677">Repeat</keyword>
<dbReference type="GO" id="GO:0016020">
    <property type="term" value="C:membrane"/>
    <property type="evidence" value="ECO:0007669"/>
    <property type="project" value="UniProtKB-SubCell"/>
</dbReference>
<dbReference type="GO" id="GO:0042147">
    <property type="term" value="P:retrograde transport, endosome to Golgi"/>
    <property type="evidence" value="ECO:0007669"/>
    <property type="project" value="TreeGrafter"/>
</dbReference>
<dbReference type="EMBL" id="BMAW01106369">
    <property type="protein sequence ID" value="GFT23954.1"/>
    <property type="molecule type" value="Genomic_DNA"/>
</dbReference>
<dbReference type="Pfam" id="PF04193">
    <property type="entry name" value="PQ-loop"/>
    <property type="match status" value="2"/>
</dbReference>
<evidence type="ECO:0000313" key="9">
    <source>
        <dbReference type="EMBL" id="GFT23954.1"/>
    </source>
</evidence>
<keyword evidence="4 8" id="KW-1133">Transmembrane helix</keyword>
<sequence length="281" mass="32415">MSLEWPLDSAQFLEIVNLKSIVTWICSGAMMVGGVVPYIPQYRDIWKTDNADGFSTYVCLVLLVANTLRIIFWFGHPFEFPLLFQSIIMNITMLAMIHLCVQVRNKTLIIPTKSRLFSANEDEEKSQIKLSHSSTPTPRSYWDFDAKYFWEWTDFLSYLEFLATFTAVMGIFMYFCIETTLIVETIGFLAVFTEAMLGAPQFYRNLRKKSTIGMSKKMVCLWTFGDIFKTAYYIIREAPTQFWLCGILQVAIDLSILLQVLIYRITPSPVKLLLKGESHTS</sequence>
<evidence type="ECO:0000256" key="2">
    <source>
        <dbReference type="ARBA" id="ARBA00022692"/>
    </source>
</evidence>
<dbReference type="AlphaFoldDB" id="A0A8X6NPP4"/>
<evidence type="ECO:0000256" key="3">
    <source>
        <dbReference type="ARBA" id="ARBA00022737"/>
    </source>
</evidence>
<name>A0A8X6NPP4_NEPPI</name>
<dbReference type="GO" id="GO:0005768">
    <property type="term" value="C:endosome"/>
    <property type="evidence" value="ECO:0007669"/>
    <property type="project" value="TreeGrafter"/>
</dbReference>
<proteinExistence type="predicted"/>
<dbReference type="PANTHER" id="PTHR14856:SF9">
    <property type="entry name" value="PQ-LOOP REPEAT-CONTAINING PROTEIN 1"/>
    <property type="match status" value="1"/>
</dbReference>
<organism evidence="9 10">
    <name type="scientific">Nephila pilipes</name>
    <name type="common">Giant wood spider</name>
    <name type="synonym">Nephila maculata</name>
    <dbReference type="NCBI Taxonomy" id="299642"/>
    <lineage>
        <taxon>Eukaryota</taxon>
        <taxon>Metazoa</taxon>
        <taxon>Ecdysozoa</taxon>
        <taxon>Arthropoda</taxon>
        <taxon>Chelicerata</taxon>
        <taxon>Arachnida</taxon>
        <taxon>Araneae</taxon>
        <taxon>Araneomorphae</taxon>
        <taxon>Entelegynae</taxon>
        <taxon>Araneoidea</taxon>
        <taxon>Nephilidae</taxon>
        <taxon>Nephila</taxon>
    </lineage>
</organism>
<dbReference type="FunFam" id="1.20.1280.290:FF:000008">
    <property type="entry name" value="PQ-loop repeat-containing protein 1"/>
    <property type="match status" value="1"/>
</dbReference>
<feature type="transmembrane region" description="Helical" evidence="8">
    <location>
        <begin position="51"/>
        <end position="74"/>
    </location>
</feature>
<evidence type="ECO:0000313" key="10">
    <source>
        <dbReference type="Proteomes" id="UP000887013"/>
    </source>
</evidence>
<protein>
    <recommendedName>
        <fullName evidence="6">Solute carrier family 66 member 2</fullName>
    </recommendedName>
    <alternativeName>
        <fullName evidence="7">PQ-loop repeat-containing protein 1</fullName>
    </alternativeName>
</protein>
<feature type="transmembrane region" description="Helical" evidence="8">
    <location>
        <begin position="80"/>
        <end position="101"/>
    </location>
</feature>
<dbReference type="Gene3D" id="1.20.1280.290">
    <property type="match status" value="2"/>
</dbReference>
<comment type="caution">
    <text evidence="9">The sequence shown here is derived from an EMBL/GenBank/DDBJ whole genome shotgun (WGS) entry which is preliminary data.</text>
</comment>